<comment type="caution">
    <text evidence="3">The sequence shown here is derived from an EMBL/GenBank/DDBJ whole genome shotgun (WGS) entry which is preliminary data.</text>
</comment>
<dbReference type="Proteomes" id="UP001589568">
    <property type="component" value="Unassembled WGS sequence"/>
</dbReference>
<dbReference type="EMBL" id="JBHMCF010000003">
    <property type="protein sequence ID" value="MFB9468918.1"/>
    <property type="molecule type" value="Genomic_DNA"/>
</dbReference>
<evidence type="ECO:0000313" key="4">
    <source>
        <dbReference type="Proteomes" id="UP001589568"/>
    </source>
</evidence>
<accession>A0ABV5NF42</accession>
<feature type="chain" id="PRO_5046672576" description="LppX_LprAFG lipoprotein" evidence="2">
    <location>
        <begin position="25"/>
        <end position="267"/>
    </location>
</feature>
<organism evidence="3 4">
    <name type="scientific">Nonomuraea salmonea</name>
    <dbReference type="NCBI Taxonomy" id="46181"/>
    <lineage>
        <taxon>Bacteria</taxon>
        <taxon>Bacillati</taxon>
        <taxon>Actinomycetota</taxon>
        <taxon>Actinomycetes</taxon>
        <taxon>Streptosporangiales</taxon>
        <taxon>Streptosporangiaceae</taxon>
        <taxon>Nonomuraea</taxon>
    </lineage>
</organism>
<proteinExistence type="predicted"/>
<dbReference type="RefSeq" id="WP_379482681.1">
    <property type="nucleotide sequence ID" value="NZ_JBHMCF010000003.1"/>
</dbReference>
<keyword evidence="4" id="KW-1185">Reference proteome</keyword>
<evidence type="ECO:0000256" key="1">
    <source>
        <dbReference type="SAM" id="MobiDB-lite"/>
    </source>
</evidence>
<dbReference type="Gene3D" id="2.50.20.20">
    <property type="match status" value="1"/>
</dbReference>
<evidence type="ECO:0008006" key="5">
    <source>
        <dbReference type="Google" id="ProtNLM"/>
    </source>
</evidence>
<reference evidence="3 4" key="1">
    <citation type="submission" date="2024-09" db="EMBL/GenBank/DDBJ databases">
        <authorList>
            <person name="Sun Q."/>
            <person name="Mori K."/>
        </authorList>
    </citation>
    <scope>NUCLEOTIDE SEQUENCE [LARGE SCALE GENOMIC DNA]</scope>
    <source>
        <strain evidence="3 4">JCM 3324</strain>
    </source>
</reference>
<evidence type="ECO:0000256" key="2">
    <source>
        <dbReference type="SAM" id="SignalP"/>
    </source>
</evidence>
<protein>
    <recommendedName>
        <fullName evidence="5">LppX_LprAFG lipoprotein</fullName>
    </recommendedName>
</protein>
<sequence>MKRIVAGLALASSAAFVTAAPAQAAPADPVKALKKQYVTGHGVRISESARTAAGSTGAVSITTNGTIGFGKSGIVAMDLRTGVKGAGSPLGAPPRMVTVGNYTYAKGGLFSDELPDGKKWVRYPNQTGGRAGSQPLDIFRPKVLKALVTGAKSFKGGSYRGTVTFGRLGRLYGEKVDKRLGKVAISYVLDVNSKGLVTRVRSEYRLDFGILGKTTSTVNTRYTGWGSKVTIKAPPADEVLDVSELGTESDVPQSIPDGSLNSLSAVE</sequence>
<feature type="signal peptide" evidence="2">
    <location>
        <begin position="1"/>
        <end position="24"/>
    </location>
</feature>
<feature type="region of interest" description="Disordered" evidence="1">
    <location>
        <begin position="247"/>
        <end position="267"/>
    </location>
</feature>
<keyword evidence="2" id="KW-0732">Signal</keyword>
<name>A0ABV5NF42_9ACTN</name>
<gene>
    <name evidence="3" type="ORF">ACFFR3_05340</name>
</gene>
<evidence type="ECO:0000313" key="3">
    <source>
        <dbReference type="EMBL" id="MFB9468918.1"/>
    </source>
</evidence>